<name>A0A0G1M7N3_9BACT</name>
<comment type="caution">
    <text evidence="2">The sequence shown here is derived from an EMBL/GenBank/DDBJ whole genome shotgun (WGS) entry which is preliminary data.</text>
</comment>
<evidence type="ECO:0000313" key="2">
    <source>
        <dbReference type="EMBL" id="KKU04087.1"/>
    </source>
</evidence>
<proteinExistence type="predicted"/>
<evidence type="ECO:0000313" key="3">
    <source>
        <dbReference type="Proteomes" id="UP000034086"/>
    </source>
</evidence>
<evidence type="ECO:0000256" key="1">
    <source>
        <dbReference type="SAM" id="Phobius"/>
    </source>
</evidence>
<accession>A0A0G1M7N3</accession>
<dbReference type="AlphaFoldDB" id="A0A0G1M7N3"/>
<reference evidence="2 3" key="1">
    <citation type="journal article" date="2015" name="Nature">
        <title>rRNA introns, odd ribosomes, and small enigmatic genomes across a large radiation of phyla.</title>
        <authorList>
            <person name="Brown C.T."/>
            <person name="Hug L.A."/>
            <person name="Thomas B.C."/>
            <person name="Sharon I."/>
            <person name="Castelle C.J."/>
            <person name="Singh A."/>
            <person name="Wilkins M.J."/>
            <person name="Williams K.H."/>
            <person name="Banfield J.F."/>
        </authorList>
    </citation>
    <scope>NUCLEOTIDE SEQUENCE [LARGE SCALE GENOMIC DNA]</scope>
</reference>
<keyword evidence="1" id="KW-0472">Membrane</keyword>
<keyword evidence="1" id="KW-0812">Transmembrane</keyword>
<gene>
    <name evidence="2" type="ORF">UX03_C0004G0022</name>
</gene>
<feature type="transmembrane region" description="Helical" evidence="1">
    <location>
        <begin position="7"/>
        <end position="29"/>
    </location>
</feature>
<sequence length="116" mass="12570">MENKIIGYLLIAAGILVIFLTAFSVYNVFVNKAAPINIVSEETLFGLKSGEPSALEALNISPSSLSYFVNLSFHLLFAGFLINVGFRIASLGTMLARPIVVDLQAKGLPKKEPQKK</sequence>
<dbReference type="EMBL" id="LCKQ01000004">
    <property type="protein sequence ID" value="KKU04087.1"/>
    <property type="molecule type" value="Genomic_DNA"/>
</dbReference>
<keyword evidence="1" id="KW-1133">Transmembrane helix</keyword>
<dbReference type="Proteomes" id="UP000034086">
    <property type="component" value="Unassembled WGS sequence"/>
</dbReference>
<protein>
    <submittedName>
        <fullName evidence="2">Uncharacterized protein</fullName>
    </submittedName>
</protein>
<organism evidence="2 3">
    <name type="scientific">Candidatus Woesebacteria bacterium GW2011_GWE1_45_18</name>
    <dbReference type="NCBI Taxonomy" id="1618598"/>
    <lineage>
        <taxon>Bacteria</taxon>
        <taxon>Candidatus Woeseibacteriota</taxon>
    </lineage>
</organism>
<feature type="transmembrane region" description="Helical" evidence="1">
    <location>
        <begin position="67"/>
        <end position="89"/>
    </location>
</feature>